<keyword evidence="9" id="KW-0804">Transcription</keyword>
<name>A0A9J7F9I7_CRIGR</name>
<dbReference type="GO" id="GO:0000981">
    <property type="term" value="F:DNA-binding transcription factor activity, RNA polymerase II-specific"/>
    <property type="evidence" value="ECO:0007669"/>
    <property type="project" value="TreeGrafter"/>
</dbReference>
<dbReference type="GO" id="GO:0000978">
    <property type="term" value="F:RNA polymerase II cis-regulatory region sequence-specific DNA binding"/>
    <property type="evidence" value="ECO:0007669"/>
    <property type="project" value="TreeGrafter"/>
</dbReference>
<dbReference type="Pfam" id="PF00010">
    <property type="entry name" value="HLH"/>
    <property type="match status" value="1"/>
</dbReference>
<dbReference type="FunFam" id="4.10.280.10:FF:000071">
    <property type="entry name" value="spermatogenesis- and oogenesis-specific basic helix-loop-helix-containing protein 2"/>
    <property type="match status" value="1"/>
</dbReference>
<evidence type="ECO:0000256" key="7">
    <source>
        <dbReference type="ARBA" id="ARBA00023015"/>
    </source>
</evidence>
<dbReference type="InterPro" id="IPR039583">
    <property type="entry name" value="TCFL5/SOLH1/2"/>
</dbReference>
<evidence type="ECO:0000256" key="11">
    <source>
        <dbReference type="ARBA" id="ARBA00074702"/>
    </source>
</evidence>
<evidence type="ECO:0000256" key="8">
    <source>
        <dbReference type="ARBA" id="ARBA00023125"/>
    </source>
</evidence>
<keyword evidence="7" id="KW-0805">Transcription regulation</keyword>
<comment type="subcellular location">
    <subcellularLocation>
        <location evidence="2">Cytoplasm</location>
    </subcellularLocation>
    <subcellularLocation>
        <location evidence="1">Nucleus</location>
    </subcellularLocation>
</comment>
<dbReference type="RefSeq" id="XP_027250721.1">
    <property type="nucleotide sequence ID" value="XM_027394920.2"/>
</dbReference>
<dbReference type="GO" id="GO:0005737">
    <property type="term" value="C:cytoplasm"/>
    <property type="evidence" value="ECO:0007669"/>
    <property type="project" value="UniProtKB-SubCell"/>
</dbReference>
<dbReference type="CTD" id="54937"/>
<evidence type="ECO:0000256" key="6">
    <source>
        <dbReference type="ARBA" id="ARBA00022943"/>
    </source>
</evidence>
<gene>
    <name evidence="15" type="primary">Sohlh2</name>
</gene>
<evidence type="ECO:0000313" key="14">
    <source>
        <dbReference type="Proteomes" id="UP001108280"/>
    </source>
</evidence>
<dbReference type="Proteomes" id="UP001108280">
    <property type="component" value="Chromosome 1"/>
</dbReference>
<keyword evidence="6" id="KW-0896">Oogenesis</keyword>
<dbReference type="GO" id="GO:0048477">
    <property type="term" value="P:oogenesis"/>
    <property type="evidence" value="ECO:0007669"/>
    <property type="project" value="UniProtKB-KW"/>
</dbReference>
<dbReference type="CDD" id="cd18908">
    <property type="entry name" value="bHLH_SOHLH1_2"/>
    <property type="match status" value="1"/>
</dbReference>
<dbReference type="PANTHER" id="PTHR15402:SF4">
    <property type="entry name" value="SPERMATOGENESIS- AND OOGENESIS-SPECIFIC BASIC HELIX-LOOP-HELIX-CONTAINING PROTEIN 1"/>
    <property type="match status" value="1"/>
</dbReference>
<evidence type="ECO:0000256" key="12">
    <source>
        <dbReference type="SAM" id="MobiDB-lite"/>
    </source>
</evidence>
<dbReference type="OrthoDB" id="9948648at2759"/>
<evidence type="ECO:0000256" key="9">
    <source>
        <dbReference type="ARBA" id="ARBA00023163"/>
    </source>
</evidence>
<dbReference type="InterPro" id="IPR011598">
    <property type="entry name" value="bHLH_dom"/>
</dbReference>
<keyword evidence="14" id="KW-1185">Reference proteome</keyword>
<keyword evidence="3" id="KW-0217">Developmental protein</keyword>
<reference evidence="15" key="3">
    <citation type="submission" date="2025-08" db="UniProtKB">
        <authorList>
            <consortium name="RefSeq"/>
        </authorList>
    </citation>
    <scope>IDENTIFICATION</scope>
    <source>
        <strain evidence="15">17A/GY</strain>
        <tissue evidence="15">Liver</tissue>
    </source>
</reference>
<dbReference type="SUPFAM" id="SSF47459">
    <property type="entry name" value="HLH, helix-loop-helix DNA-binding domain"/>
    <property type="match status" value="1"/>
</dbReference>
<dbReference type="GeneID" id="100767763"/>
<evidence type="ECO:0000313" key="15">
    <source>
        <dbReference type="RefSeq" id="XP_027250721.1"/>
    </source>
</evidence>
<dbReference type="KEGG" id="cge:100767763"/>
<keyword evidence="4" id="KW-0221">Differentiation</keyword>
<dbReference type="PROSITE" id="PS50888">
    <property type="entry name" value="BHLH"/>
    <property type="match status" value="1"/>
</dbReference>
<dbReference type="Gene3D" id="4.10.280.10">
    <property type="entry name" value="Helix-loop-helix DNA-binding domain"/>
    <property type="match status" value="1"/>
</dbReference>
<keyword evidence="8" id="KW-0238">DNA-binding</keyword>
<keyword evidence="5" id="KW-0744">Spermatogenesis</keyword>
<keyword evidence="10" id="KW-0539">Nucleus</keyword>
<dbReference type="InterPro" id="IPR036638">
    <property type="entry name" value="HLH_DNA-bd_sf"/>
</dbReference>
<feature type="region of interest" description="Disordered" evidence="12">
    <location>
        <begin position="431"/>
        <end position="469"/>
    </location>
</feature>
<evidence type="ECO:0000259" key="13">
    <source>
        <dbReference type="PROSITE" id="PS50888"/>
    </source>
</evidence>
<reference evidence="14" key="1">
    <citation type="journal article" date="2018" name="Biotechnol. Bioeng.">
        <title>A reference genome of the Chinese hamster based on a hybrid assembly strategy.</title>
        <authorList>
            <person name="Rupp O."/>
            <person name="MacDonald M.L."/>
            <person name="Li S."/>
            <person name="Dhiman H."/>
            <person name="Polson S."/>
            <person name="Griep S."/>
            <person name="Heffner K."/>
            <person name="Hernandez I."/>
            <person name="Brinkrolf K."/>
            <person name="Jadhav V."/>
            <person name="Samoudi M."/>
            <person name="Hao H."/>
            <person name="Kingham B."/>
            <person name="Goesmann A."/>
            <person name="Betenbaugh M.J."/>
            <person name="Lewis N.E."/>
            <person name="Borth N."/>
            <person name="Lee K.H."/>
        </authorList>
    </citation>
    <scope>NUCLEOTIDE SEQUENCE [LARGE SCALE GENOMIC DNA]</scope>
    <source>
        <strain evidence="14">17A/GY</strain>
    </source>
</reference>
<protein>
    <recommendedName>
        <fullName evidence="11">Spermatogenesis- and oogenesis-specific basic helix-loop-helix-containing protein 2</fullName>
    </recommendedName>
</protein>
<organism evidence="14 15">
    <name type="scientific">Cricetulus griseus</name>
    <name type="common">Chinese hamster</name>
    <name type="synonym">Cricetulus barabensis griseus</name>
    <dbReference type="NCBI Taxonomy" id="10029"/>
    <lineage>
        <taxon>Eukaryota</taxon>
        <taxon>Metazoa</taxon>
        <taxon>Chordata</taxon>
        <taxon>Craniata</taxon>
        <taxon>Vertebrata</taxon>
        <taxon>Euteleostomi</taxon>
        <taxon>Mammalia</taxon>
        <taxon>Eutheria</taxon>
        <taxon>Euarchontoglires</taxon>
        <taxon>Glires</taxon>
        <taxon>Rodentia</taxon>
        <taxon>Myomorpha</taxon>
        <taxon>Muroidea</taxon>
        <taxon>Cricetidae</taxon>
        <taxon>Cricetinae</taxon>
        <taxon>Cricetulus</taxon>
    </lineage>
</organism>
<evidence type="ECO:0000256" key="2">
    <source>
        <dbReference type="ARBA" id="ARBA00004496"/>
    </source>
</evidence>
<dbReference type="GO" id="GO:0005634">
    <property type="term" value="C:nucleus"/>
    <property type="evidence" value="ECO:0007669"/>
    <property type="project" value="UniProtKB-SubCell"/>
</dbReference>
<feature type="region of interest" description="Disordered" evidence="12">
    <location>
        <begin position="187"/>
        <end position="208"/>
    </location>
</feature>
<feature type="compositionally biased region" description="Basic and acidic residues" evidence="12">
    <location>
        <begin position="460"/>
        <end position="469"/>
    </location>
</feature>
<evidence type="ECO:0000256" key="1">
    <source>
        <dbReference type="ARBA" id="ARBA00004123"/>
    </source>
</evidence>
<evidence type="ECO:0000256" key="5">
    <source>
        <dbReference type="ARBA" id="ARBA00022871"/>
    </source>
</evidence>
<evidence type="ECO:0000256" key="3">
    <source>
        <dbReference type="ARBA" id="ARBA00022473"/>
    </source>
</evidence>
<dbReference type="GO" id="GO:0007283">
    <property type="term" value="P:spermatogenesis"/>
    <property type="evidence" value="ECO:0007669"/>
    <property type="project" value="UniProtKB-KW"/>
</dbReference>
<feature type="domain" description="BHLH" evidence="13">
    <location>
        <begin position="200"/>
        <end position="251"/>
    </location>
</feature>
<evidence type="ECO:0000256" key="10">
    <source>
        <dbReference type="ARBA" id="ARBA00023242"/>
    </source>
</evidence>
<dbReference type="AlphaFoldDB" id="A0A9J7F9I7"/>
<dbReference type="SMART" id="SM00353">
    <property type="entry name" value="HLH"/>
    <property type="match status" value="1"/>
</dbReference>
<evidence type="ECO:0000256" key="4">
    <source>
        <dbReference type="ARBA" id="ARBA00022782"/>
    </source>
</evidence>
<sequence length="469" mass="51880">MADLISSEKLGRRPGQRKLDLLLVGDATRYFLTVSVQRFFSSLAHATLTICNVKKAAMLLVTKSFDIIFLKVASTLTAEELEIVKSVRSRKKKNTRLLFVFVIPEKFKDCISEYGVDISFTEPLTLEKMNTVVNYWRAFFTDTDEESVESLPGCKLHIQTACAELGGHFSPDLFLCSEQLKNDTELGVKAPLPGPEKTRKTSALHSSKEKLRRERIKFCCEQLRTLLPYVKGRKSDVASVIEATVDYVKYVRDTISPAIMAQITETLQSNKRFSKRQVPIELFLPHAATSQREDGLLASTYSSVQEIQLLADQCLNVYSVPAAGGPLEESVRGQPSSASESPIEDLYKTRVPSTGLSLNSFHAVRYCSGAVPPHDAAARTNQNISIYLPSAVSGVANLLPQHCNSVLCQTCPATPNCLCISGHELPASSRATSSSIFRGSQDADSDHQTSQQLFVPNEPSSRRQENNYF</sequence>
<accession>A0A9J7F9I7</accession>
<dbReference type="PANTHER" id="PTHR15402">
    <property type="entry name" value="TRANSCRIPTION FACTOR-LIKE 5 PROTEIN"/>
    <property type="match status" value="1"/>
</dbReference>
<reference evidence="14" key="2">
    <citation type="journal article" date="2020" name="Biotechnol. Bioeng.">
        <title>Chromosome-scale scaffolds for the Chinese hamster reference genome assembly to facilitate the study of the CHO epigenome.</title>
        <authorList>
            <person name="Hilliard W."/>
            <person name="MacDonald M."/>
            <person name="Lee K.H."/>
        </authorList>
    </citation>
    <scope>NUCLEOTIDE SEQUENCE [LARGE SCALE GENOMIC DNA]</scope>
    <source>
        <strain evidence="14">17A/GY</strain>
    </source>
</reference>
<dbReference type="GO" id="GO:0046983">
    <property type="term" value="F:protein dimerization activity"/>
    <property type="evidence" value="ECO:0007669"/>
    <property type="project" value="InterPro"/>
</dbReference>
<proteinExistence type="predicted"/>